<dbReference type="GO" id="GO:0032190">
    <property type="term" value="F:acrosin binding"/>
    <property type="evidence" value="ECO:0007669"/>
    <property type="project" value="TreeGrafter"/>
</dbReference>
<dbReference type="PANTHER" id="PTHR23343">
    <property type="entry name" value="ZONA PELLUCIDA SPERM-BINDING PROTEIN"/>
    <property type="match status" value="1"/>
</dbReference>
<evidence type="ECO:0000256" key="3">
    <source>
        <dbReference type="ARBA" id="ARBA00023136"/>
    </source>
</evidence>
<feature type="domain" description="ZP-C" evidence="5">
    <location>
        <begin position="870"/>
        <end position="955"/>
    </location>
</feature>
<comment type="subcellular location">
    <subcellularLocation>
        <location evidence="1">Cell membrane</location>
    </subcellularLocation>
</comment>
<evidence type="ECO:0000259" key="5">
    <source>
        <dbReference type="Pfam" id="PF00100"/>
    </source>
</evidence>
<organism evidence="6 7">
    <name type="scientific">Gouania willdenowi</name>
    <name type="common">Blunt-snouted clingfish</name>
    <name type="synonym">Lepadogaster willdenowi</name>
    <dbReference type="NCBI Taxonomy" id="441366"/>
    <lineage>
        <taxon>Eukaryota</taxon>
        <taxon>Metazoa</taxon>
        <taxon>Chordata</taxon>
        <taxon>Craniata</taxon>
        <taxon>Vertebrata</taxon>
        <taxon>Euteleostomi</taxon>
        <taxon>Actinopterygii</taxon>
        <taxon>Neopterygii</taxon>
        <taxon>Teleostei</taxon>
        <taxon>Neoteleostei</taxon>
        <taxon>Acanthomorphata</taxon>
        <taxon>Ovalentaria</taxon>
        <taxon>Blenniimorphae</taxon>
        <taxon>Blenniiformes</taxon>
        <taxon>Gobiesocoidei</taxon>
        <taxon>Gobiesocidae</taxon>
        <taxon>Gobiesocinae</taxon>
        <taxon>Gouania</taxon>
    </lineage>
</organism>
<dbReference type="GO" id="GO:0005886">
    <property type="term" value="C:plasma membrane"/>
    <property type="evidence" value="ECO:0007669"/>
    <property type="project" value="UniProtKB-SubCell"/>
</dbReference>
<feature type="region of interest" description="Disordered" evidence="4">
    <location>
        <begin position="268"/>
        <end position="300"/>
    </location>
</feature>
<protein>
    <submittedName>
        <fullName evidence="6">Uncharacterized LOC114468372</fullName>
    </submittedName>
</protein>
<name>A0A8C5DR81_GOUWI</name>
<dbReference type="PANTHER" id="PTHR23343:SF117">
    <property type="entry name" value="ZONA PELLUCIDA SPERM-BINDING PROTEIN 4-LIKE ISOFORM X1"/>
    <property type="match status" value="1"/>
</dbReference>
<feature type="region of interest" description="Disordered" evidence="4">
    <location>
        <begin position="454"/>
        <end position="490"/>
    </location>
</feature>
<keyword evidence="7" id="KW-1185">Reference proteome</keyword>
<feature type="compositionally biased region" description="Basic and acidic residues" evidence="4">
    <location>
        <begin position="291"/>
        <end position="300"/>
    </location>
</feature>
<dbReference type="GO" id="GO:0007339">
    <property type="term" value="P:binding of sperm to zona pellucida"/>
    <property type="evidence" value="ECO:0007669"/>
    <property type="project" value="TreeGrafter"/>
</dbReference>
<dbReference type="InterPro" id="IPR051148">
    <property type="entry name" value="Zona_Pellucida_Domain_gp"/>
</dbReference>
<dbReference type="AlphaFoldDB" id="A0A8C5DR81"/>
<sequence length="1000" mass="112009">MLLSVKACVFFLANDSSVPVSQLSPHCGYSVVTSWRDLSLMAQYDACQVIQEDGSYVLPLLWRGAPVKMSCPVPPFLPHAVGPSSLCCFPSGMTVKIPGQRVNEEHLVNVRGEWTPLVQLSEQCGYTLDQQGAEMVISAPFITCGITEKDGKYTLTLDVANKVFTLACPVTSSEELPVNHQPELTSPSHLTSGAPTPVLSSLEPFQWLPPYYLAPPYYPHPTFHHVYSHPDGHAPAMPSTAPIHNMDISPTPQSLFHPPDYRDYYPKHNTPNEPYGDFDHSPSTIDEEEEPTSKEFLNKNPESHDKVTAIYDYSEMQRSSPTGFPAQLGAPHAQPPHHDFSPYYHYYHHPKIPLPGFPLQQNIFGPIVAKEPSTTEHNLQFPLLPPEAQENEAVGKGYSDRFVSPIPRTHPQVFPAIPNHVNHAPPMYVAYPQQSYPYQYYYYFPPVARGEAKKLSPLPPDKPLKTNLPVDQSQTYTPVSPSPNKDNTEAYLDESNAPVTHVKEEFTPLLSEDHEKKEELKESMTRPSPRSFPSATHPVAVPLPDRHYTPNQSLNYTSYPYRHHPYYEYYQAHYGPEGWLSAYNNMHPVPVKSTEPHFQVSSFPANPHMPLTPPYSNPNGAINPYYYYYYLYYQPEVSKGHRQVQPSRQMNSKTSDSPLSSKSKYNSMEMVVQKTADPHILHPMPNPLNSIYSRYTSQQHARHPVGLTAAGEKPQNNARKDYAKTNVHSTSRCGFGSEPDPDCLNSKDCCSHTIKDCTLGQYFVFAVPYSMVGPRVVPTVRSSDGRNMSCTLRRLNSDLDIYIVPLDGCGVNKHMFGQTVLHLLDLQGVYPNHGGNAPVRFTVGCSSSIGSPGEVMFHVMDQPSLPSAASVRLRIATDDTFSRYHSEAHLPFSHIRSRPLYVEVSLPDPQEPGLALLLHSCLAYTQNMYASSVLVYDGCQNLSISQLLPSEKSYVKKLRISSYLPPPPESFQHVVKGGHGSLEDPEVSFLTQQSLKFHKM</sequence>
<keyword evidence="3" id="KW-0472">Membrane</keyword>
<feature type="compositionally biased region" description="Polar residues" evidence="4">
    <location>
        <begin position="469"/>
        <end position="485"/>
    </location>
</feature>
<feature type="region of interest" description="Disordered" evidence="4">
    <location>
        <begin position="512"/>
        <end position="535"/>
    </location>
</feature>
<dbReference type="Proteomes" id="UP000694680">
    <property type="component" value="Chromosome 8"/>
</dbReference>
<reference evidence="6" key="3">
    <citation type="submission" date="2025-09" db="UniProtKB">
        <authorList>
            <consortium name="Ensembl"/>
        </authorList>
    </citation>
    <scope>IDENTIFICATION</scope>
</reference>
<feature type="compositionally biased region" description="Polar residues" evidence="4">
    <location>
        <begin position="525"/>
        <end position="534"/>
    </location>
</feature>
<dbReference type="GO" id="GO:0035804">
    <property type="term" value="F:structural constituent of egg coat"/>
    <property type="evidence" value="ECO:0007669"/>
    <property type="project" value="TreeGrafter"/>
</dbReference>
<evidence type="ECO:0000256" key="4">
    <source>
        <dbReference type="SAM" id="MobiDB-lite"/>
    </source>
</evidence>
<evidence type="ECO:0000313" key="6">
    <source>
        <dbReference type="Ensembl" id="ENSGWIP00000010514.1"/>
    </source>
</evidence>
<reference evidence="6" key="1">
    <citation type="submission" date="2020-06" db="EMBL/GenBank/DDBJ databases">
        <authorList>
            <consortium name="Wellcome Sanger Institute Data Sharing"/>
        </authorList>
    </citation>
    <scope>NUCLEOTIDE SEQUENCE [LARGE SCALE GENOMIC DNA]</scope>
</reference>
<dbReference type="Pfam" id="PF00100">
    <property type="entry name" value="Zona_pellucida"/>
    <property type="match status" value="1"/>
</dbReference>
<dbReference type="GO" id="GO:0035805">
    <property type="term" value="C:egg coat"/>
    <property type="evidence" value="ECO:0007669"/>
    <property type="project" value="TreeGrafter"/>
</dbReference>
<accession>A0A8C5DR81</accession>
<dbReference type="InterPro" id="IPR055355">
    <property type="entry name" value="ZP-C"/>
</dbReference>
<dbReference type="GO" id="GO:0060468">
    <property type="term" value="P:prevention of polyspermy"/>
    <property type="evidence" value="ECO:0007669"/>
    <property type="project" value="TreeGrafter"/>
</dbReference>
<reference evidence="6" key="2">
    <citation type="submission" date="2025-08" db="UniProtKB">
        <authorList>
            <consortium name="Ensembl"/>
        </authorList>
    </citation>
    <scope>IDENTIFICATION</scope>
</reference>
<feature type="region of interest" description="Disordered" evidence="4">
    <location>
        <begin position="640"/>
        <end position="662"/>
    </location>
</feature>
<dbReference type="Gene3D" id="2.60.40.4100">
    <property type="entry name" value="Zona pellucida, ZP-C domain"/>
    <property type="match status" value="1"/>
</dbReference>
<feature type="compositionally biased region" description="Low complexity" evidence="4">
    <location>
        <begin position="652"/>
        <end position="662"/>
    </location>
</feature>
<gene>
    <name evidence="6" type="primary">LOC114468372</name>
</gene>
<evidence type="ECO:0000256" key="2">
    <source>
        <dbReference type="ARBA" id="ARBA00022475"/>
    </source>
</evidence>
<proteinExistence type="predicted"/>
<evidence type="ECO:0000313" key="7">
    <source>
        <dbReference type="Proteomes" id="UP000694680"/>
    </source>
</evidence>
<dbReference type="Ensembl" id="ENSGWIT00000011690.1">
    <property type="protein sequence ID" value="ENSGWIP00000010514.1"/>
    <property type="gene ID" value="ENSGWIG00000006173.1"/>
</dbReference>
<dbReference type="InterPro" id="IPR042235">
    <property type="entry name" value="ZP-C_dom"/>
</dbReference>
<evidence type="ECO:0000256" key="1">
    <source>
        <dbReference type="ARBA" id="ARBA00004236"/>
    </source>
</evidence>
<feature type="compositionally biased region" description="Basic and acidic residues" evidence="4">
    <location>
        <begin position="512"/>
        <end position="524"/>
    </location>
</feature>
<keyword evidence="2" id="KW-1003">Cell membrane</keyword>